<sequence>MDPRARIEAFLAGYAAAHAEVKPLFDNKEKGTSLAAFDAWREKLREIDVAHRNGEFYRQYALSFGSSPEFSPDAVEIEKIEVYGNMARARLARDSRAYGDPMIEMMLVRVGDDWRIDTIDDYDEEPSSPLVDKDVLEAWKAAADKTSPMEAQHKEDMPDPAAVFSASWACEALSEDYVEDFLSDTMEWREEDGDENDPETYAAVHARAVAEVYRNAEVGPVEIQEIGQFPHGSYLAVGDPFGEMCLCALRIDPGVARAQALLTTLGGERCVAALRVILADREPVQWKHAIVVERPVRSMDFCSWHELSTRSGNGTIADADAYFGMTHRQYSRVERQVEQTFLMDPGSGPIGASTSAGRHPGAAQAYWGLDEDGRPVQLVLDHQELWAPADPPEAPAGA</sequence>
<evidence type="ECO:0000313" key="1">
    <source>
        <dbReference type="EMBL" id="TQD60832.1"/>
    </source>
</evidence>
<accession>A0A508BRM9</accession>
<dbReference type="Proteomes" id="UP000317942">
    <property type="component" value="Unassembled WGS sequence"/>
</dbReference>
<reference evidence="1 2" key="1">
    <citation type="submission" date="2019-06" db="EMBL/GenBank/DDBJ databases">
        <title>Draft genome sequence of Actinomyces oris CCUG 34288T.</title>
        <authorList>
            <person name="Salva-Serra F."/>
            <person name="Cardew S."/>
            <person name="Moore E."/>
        </authorList>
    </citation>
    <scope>NUCLEOTIDE SEQUENCE [LARGE SCALE GENOMIC DNA]</scope>
    <source>
        <strain evidence="1 2">CCUG 34288</strain>
    </source>
</reference>
<protein>
    <submittedName>
        <fullName evidence="1">DUF4241 domain-containing protein</fullName>
    </submittedName>
</protein>
<name>A0A508BRM9_9ACTO</name>
<comment type="caution">
    <text evidence="1">The sequence shown here is derived from an EMBL/GenBank/DDBJ whole genome shotgun (WGS) entry which is preliminary data.</text>
</comment>
<gene>
    <name evidence="1" type="ORF">FK267_10615</name>
</gene>
<dbReference type="GeneID" id="64213021"/>
<proteinExistence type="predicted"/>
<dbReference type="AlphaFoldDB" id="A0A508BRM9"/>
<organism evidence="1 2">
    <name type="scientific">Actinomyces oris</name>
    <dbReference type="NCBI Taxonomy" id="544580"/>
    <lineage>
        <taxon>Bacteria</taxon>
        <taxon>Bacillati</taxon>
        <taxon>Actinomycetota</taxon>
        <taxon>Actinomycetes</taxon>
        <taxon>Actinomycetales</taxon>
        <taxon>Actinomycetaceae</taxon>
        <taxon>Actinomyces</taxon>
    </lineage>
</organism>
<evidence type="ECO:0000313" key="2">
    <source>
        <dbReference type="Proteomes" id="UP000317942"/>
    </source>
</evidence>
<dbReference type="RefSeq" id="WP_141407149.1">
    <property type="nucleotide sequence ID" value="NZ_CP066060.1"/>
</dbReference>
<dbReference type="EMBL" id="VICC01000006">
    <property type="protein sequence ID" value="TQD60832.1"/>
    <property type="molecule type" value="Genomic_DNA"/>
</dbReference>